<dbReference type="AlphaFoldDB" id="A0A9N9PB75"/>
<accession>A0A9N9PB75</accession>
<evidence type="ECO:0000313" key="2">
    <source>
        <dbReference type="Proteomes" id="UP000789405"/>
    </source>
</evidence>
<keyword evidence="2" id="KW-1185">Reference proteome</keyword>
<gene>
    <name evidence="1" type="ORF">DERYTH_LOCUS27618</name>
</gene>
<dbReference type="OrthoDB" id="2013972at2759"/>
<organism evidence="1 2">
    <name type="scientific">Dentiscutata erythropus</name>
    <dbReference type="NCBI Taxonomy" id="1348616"/>
    <lineage>
        <taxon>Eukaryota</taxon>
        <taxon>Fungi</taxon>
        <taxon>Fungi incertae sedis</taxon>
        <taxon>Mucoromycota</taxon>
        <taxon>Glomeromycotina</taxon>
        <taxon>Glomeromycetes</taxon>
        <taxon>Diversisporales</taxon>
        <taxon>Gigasporaceae</taxon>
        <taxon>Dentiscutata</taxon>
    </lineage>
</organism>
<protein>
    <submittedName>
        <fullName evidence="1">13024_t:CDS:1</fullName>
    </submittedName>
</protein>
<dbReference type="Proteomes" id="UP000789405">
    <property type="component" value="Unassembled WGS sequence"/>
</dbReference>
<sequence>EKWPYLVNELVRVLKPGGFVEFSEPSKLFDLGPATQHFHDAEVEIFEKQGLDDDIYEHLDGYVQNQGQLENIKKEVKPCHYGIKSNNIKLSEVAIRNFVTAYA</sequence>
<dbReference type="InterPro" id="IPR029063">
    <property type="entry name" value="SAM-dependent_MTases_sf"/>
</dbReference>
<name>A0A9N9PB75_9GLOM</name>
<feature type="non-terminal residue" evidence="1">
    <location>
        <position position="1"/>
    </location>
</feature>
<dbReference type="EMBL" id="CAJVPY010064254">
    <property type="protein sequence ID" value="CAG8824044.1"/>
    <property type="molecule type" value="Genomic_DNA"/>
</dbReference>
<reference evidence="1" key="1">
    <citation type="submission" date="2021-06" db="EMBL/GenBank/DDBJ databases">
        <authorList>
            <person name="Kallberg Y."/>
            <person name="Tangrot J."/>
            <person name="Rosling A."/>
        </authorList>
    </citation>
    <scope>NUCLEOTIDE SEQUENCE</scope>
    <source>
        <strain evidence="1">MA453B</strain>
    </source>
</reference>
<proteinExistence type="predicted"/>
<feature type="non-terminal residue" evidence="1">
    <location>
        <position position="103"/>
    </location>
</feature>
<dbReference type="SUPFAM" id="SSF53335">
    <property type="entry name" value="S-adenosyl-L-methionine-dependent methyltransferases"/>
    <property type="match status" value="1"/>
</dbReference>
<comment type="caution">
    <text evidence="1">The sequence shown here is derived from an EMBL/GenBank/DDBJ whole genome shotgun (WGS) entry which is preliminary data.</text>
</comment>
<evidence type="ECO:0000313" key="1">
    <source>
        <dbReference type="EMBL" id="CAG8824044.1"/>
    </source>
</evidence>